<evidence type="ECO:0000313" key="3">
    <source>
        <dbReference type="EMBL" id="GAA0209849.1"/>
    </source>
</evidence>
<proteinExistence type="predicted"/>
<comment type="caution">
    <text evidence="3">The sequence shown here is derived from an EMBL/GenBank/DDBJ whole genome shotgun (WGS) entry which is preliminary data.</text>
</comment>
<keyword evidence="4" id="KW-1185">Reference proteome</keyword>
<accession>A0ABP3CN78</accession>
<dbReference type="Pfam" id="PF14024">
    <property type="entry name" value="DUF4240"/>
    <property type="match status" value="1"/>
</dbReference>
<organism evidence="3 4">
    <name type="scientific">Saccharothrix mutabilis subsp. mutabilis</name>
    <dbReference type="NCBI Taxonomy" id="66855"/>
    <lineage>
        <taxon>Bacteria</taxon>
        <taxon>Bacillati</taxon>
        <taxon>Actinomycetota</taxon>
        <taxon>Actinomycetes</taxon>
        <taxon>Pseudonocardiales</taxon>
        <taxon>Pseudonocardiaceae</taxon>
        <taxon>Saccharothrix</taxon>
    </lineage>
</organism>
<reference evidence="4" key="1">
    <citation type="journal article" date="2019" name="Int. J. Syst. Evol. Microbiol.">
        <title>The Global Catalogue of Microorganisms (GCM) 10K type strain sequencing project: providing services to taxonomists for standard genome sequencing and annotation.</title>
        <authorList>
            <consortium name="The Broad Institute Genomics Platform"/>
            <consortium name="The Broad Institute Genome Sequencing Center for Infectious Disease"/>
            <person name="Wu L."/>
            <person name="Ma J."/>
        </authorList>
    </citation>
    <scope>NUCLEOTIDE SEQUENCE [LARGE SCALE GENOMIC DNA]</scope>
    <source>
        <strain evidence="4">JCM 3380</strain>
    </source>
</reference>
<evidence type="ECO:0000256" key="1">
    <source>
        <dbReference type="SAM" id="MobiDB-lite"/>
    </source>
</evidence>
<dbReference type="Proteomes" id="UP001500416">
    <property type="component" value="Unassembled WGS sequence"/>
</dbReference>
<name>A0ABP3CN78_9PSEU</name>
<dbReference type="RefSeq" id="WP_343931865.1">
    <property type="nucleotide sequence ID" value="NZ_BAAABU010000001.1"/>
</dbReference>
<evidence type="ECO:0000313" key="4">
    <source>
        <dbReference type="Proteomes" id="UP001500416"/>
    </source>
</evidence>
<gene>
    <name evidence="3" type="ORF">GCM10010492_04550</name>
</gene>
<protein>
    <recommendedName>
        <fullName evidence="2">DUF4240 domain-containing protein</fullName>
    </recommendedName>
</protein>
<dbReference type="EMBL" id="BAAABU010000001">
    <property type="protein sequence ID" value="GAA0209849.1"/>
    <property type="molecule type" value="Genomic_DNA"/>
</dbReference>
<sequence>MITAEEEARFWALLEQAWAGASAEAAHARRALVRRDPEEDDGFDQAAVLEEQVEGVLDRLTELCADLTSEELTALDRVGERKLYEIDREDVHEHTDGSDDGFLYARGFILVLGREFYEAVARDPRLAVEDASAEDFCYFFAHLHEERFGEFPETGSGISRESGANQAGWARAEVPSEV</sequence>
<evidence type="ECO:0000259" key="2">
    <source>
        <dbReference type="Pfam" id="PF14024"/>
    </source>
</evidence>
<feature type="domain" description="DUF4240" evidence="2">
    <location>
        <begin position="50"/>
        <end position="129"/>
    </location>
</feature>
<feature type="region of interest" description="Disordered" evidence="1">
    <location>
        <begin position="152"/>
        <end position="178"/>
    </location>
</feature>
<dbReference type="InterPro" id="IPR025334">
    <property type="entry name" value="DUF4240"/>
</dbReference>
<feature type="compositionally biased region" description="Polar residues" evidence="1">
    <location>
        <begin position="156"/>
        <end position="165"/>
    </location>
</feature>